<dbReference type="EMBL" id="JAACNH010000006">
    <property type="protein sequence ID" value="KAG8441183.1"/>
    <property type="molecule type" value="Genomic_DNA"/>
</dbReference>
<evidence type="ECO:0000256" key="9">
    <source>
        <dbReference type="ARBA" id="ARBA00023224"/>
    </source>
</evidence>
<reference evidence="13" key="1">
    <citation type="thesis" date="2020" institute="ProQuest LLC" country="789 East Eisenhower Parkway, Ann Arbor, MI, USA">
        <title>Comparative Genomics and Chromosome Evolution.</title>
        <authorList>
            <person name="Mudd A.B."/>
        </authorList>
    </citation>
    <scope>NUCLEOTIDE SEQUENCE</scope>
    <source>
        <strain evidence="13">Female2</strain>
        <tissue evidence="13">Blood</tissue>
    </source>
</reference>
<protein>
    <recommendedName>
        <fullName evidence="11">Olfactory receptor</fullName>
    </recommendedName>
</protein>
<evidence type="ECO:0000259" key="12">
    <source>
        <dbReference type="PROSITE" id="PS50262"/>
    </source>
</evidence>
<dbReference type="Proteomes" id="UP000812440">
    <property type="component" value="Chromosome 3"/>
</dbReference>
<dbReference type="InterPro" id="IPR017452">
    <property type="entry name" value="GPCR_Rhodpsn_7TM"/>
</dbReference>
<evidence type="ECO:0000256" key="3">
    <source>
        <dbReference type="ARBA" id="ARBA00022692"/>
    </source>
</evidence>
<dbReference type="PRINTS" id="PR00237">
    <property type="entry name" value="GPCRRHODOPSN"/>
</dbReference>
<evidence type="ECO:0000256" key="10">
    <source>
        <dbReference type="RuleBase" id="RU000688"/>
    </source>
</evidence>
<evidence type="ECO:0000256" key="7">
    <source>
        <dbReference type="ARBA" id="ARBA00023136"/>
    </source>
</evidence>
<evidence type="ECO:0000256" key="1">
    <source>
        <dbReference type="ARBA" id="ARBA00004651"/>
    </source>
</evidence>
<keyword evidence="5 11" id="KW-1133">Transmembrane helix</keyword>
<evidence type="ECO:0000256" key="5">
    <source>
        <dbReference type="ARBA" id="ARBA00022989"/>
    </source>
</evidence>
<evidence type="ECO:0000256" key="11">
    <source>
        <dbReference type="RuleBase" id="RU363047"/>
    </source>
</evidence>
<dbReference type="PRINTS" id="PR00245">
    <property type="entry name" value="OLFACTORYR"/>
</dbReference>
<keyword evidence="9 10" id="KW-0807">Transducer</keyword>
<keyword evidence="3 10" id="KW-0812">Transmembrane</keyword>
<dbReference type="InterPro" id="IPR050516">
    <property type="entry name" value="Olfactory_GPCR"/>
</dbReference>
<evidence type="ECO:0000256" key="4">
    <source>
        <dbReference type="ARBA" id="ARBA00022725"/>
    </source>
</evidence>
<sequence length="316" mass="35406">MENALNSTMNNGFHLLAFSTSGEYSWTIFFGLSLMYLMCVTLNITIIVLVCLAHQLHTPMYFFLCNLAAQDIIFVSAVLPKLMAITLTGDPRISFHGCIIQVFTFAVCVDLDFLLLATMGYDRYVAICMPLRYHLIMNTRLCVLLMVTFWAFCAANGLCFSLLLSHVRFCKSHDLNFFFCDIKIMLGISCGDITPIVKLVSFEAMFIGFLPFALTVSSYIRITLTMLRIKTSAARLKIFSSCSSHLTVVLLFCGTSLSLYMKSDSGDSGEQNKLLGLIYVGLVPMVNPVVYSLRNRQIRSATKTVYAQFMAKKVLL</sequence>
<dbReference type="PROSITE" id="PS00237">
    <property type="entry name" value="G_PROTEIN_RECEP_F1_1"/>
    <property type="match status" value="1"/>
</dbReference>
<dbReference type="Gene3D" id="1.20.1070.10">
    <property type="entry name" value="Rhodopsin 7-helix transmembrane proteins"/>
    <property type="match status" value="1"/>
</dbReference>
<dbReference type="CDD" id="cd13954">
    <property type="entry name" value="7tmA_OR"/>
    <property type="match status" value="1"/>
</dbReference>
<dbReference type="GO" id="GO:0005886">
    <property type="term" value="C:plasma membrane"/>
    <property type="evidence" value="ECO:0007669"/>
    <property type="project" value="UniProtKB-SubCell"/>
</dbReference>
<comment type="subcellular location">
    <subcellularLocation>
        <location evidence="1 11">Cell membrane</location>
        <topology evidence="1 11">Multi-pass membrane protein</topology>
    </subcellularLocation>
</comment>
<keyword evidence="8 10" id="KW-0675">Receptor</keyword>
<feature type="domain" description="G-protein coupled receptors family 1 profile" evidence="12">
    <location>
        <begin position="42"/>
        <end position="291"/>
    </location>
</feature>
<comment type="caution">
    <text evidence="13">The sequence shown here is derived from an EMBL/GenBank/DDBJ whole genome shotgun (WGS) entry which is preliminary data.</text>
</comment>
<evidence type="ECO:0000256" key="6">
    <source>
        <dbReference type="ARBA" id="ARBA00023040"/>
    </source>
</evidence>
<keyword evidence="2 11" id="KW-1003">Cell membrane</keyword>
<dbReference type="GO" id="GO:0004930">
    <property type="term" value="F:G protein-coupled receptor activity"/>
    <property type="evidence" value="ECO:0007669"/>
    <property type="project" value="UniProtKB-KW"/>
</dbReference>
<evidence type="ECO:0000313" key="13">
    <source>
        <dbReference type="EMBL" id="KAG8441183.1"/>
    </source>
</evidence>
<feature type="transmembrane region" description="Helical" evidence="11">
    <location>
        <begin position="28"/>
        <end position="53"/>
    </location>
</feature>
<keyword evidence="6 10" id="KW-0297">G-protein coupled receptor</keyword>
<proteinExistence type="inferred from homology"/>
<keyword evidence="4 11" id="KW-0552">Olfaction</keyword>
<dbReference type="InterPro" id="IPR000276">
    <property type="entry name" value="GPCR_Rhodpsn"/>
</dbReference>
<dbReference type="PROSITE" id="PS50262">
    <property type="entry name" value="G_PROTEIN_RECEP_F1_2"/>
    <property type="match status" value="1"/>
</dbReference>
<dbReference type="OrthoDB" id="9898717at2759"/>
<comment type="similarity">
    <text evidence="10">Belongs to the G-protein coupled receptor 1 family.</text>
</comment>
<dbReference type="SUPFAM" id="SSF81321">
    <property type="entry name" value="Family A G protein-coupled receptor-like"/>
    <property type="match status" value="1"/>
</dbReference>
<feature type="transmembrane region" description="Helical" evidence="11">
    <location>
        <begin position="273"/>
        <end position="293"/>
    </location>
</feature>
<keyword evidence="11" id="KW-0716">Sensory transduction</keyword>
<gene>
    <name evidence="13" type="ORF">GDO86_006796</name>
</gene>
<evidence type="ECO:0000256" key="8">
    <source>
        <dbReference type="ARBA" id="ARBA00023170"/>
    </source>
</evidence>
<dbReference type="InterPro" id="IPR000725">
    <property type="entry name" value="Olfact_rcpt"/>
</dbReference>
<dbReference type="PANTHER" id="PTHR26452">
    <property type="entry name" value="OLFACTORY RECEPTOR"/>
    <property type="match status" value="1"/>
</dbReference>
<evidence type="ECO:0000313" key="14">
    <source>
        <dbReference type="Proteomes" id="UP000812440"/>
    </source>
</evidence>
<keyword evidence="14" id="KW-1185">Reference proteome</keyword>
<accession>A0A8T2JBX3</accession>
<dbReference type="AlphaFoldDB" id="A0A8T2JBX3"/>
<feature type="transmembrane region" description="Helical" evidence="11">
    <location>
        <begin position="204"/>
        <end position="224"/>
    </location>
</feature>
<organism evidence="13 14">
    <name type="scientific">Hymenochirus boettgeri</name>
    <name type="common">Congo dwarf clawed frog</name>
    <dbReference type="NCBI Taxonomy" id="247094"/>
    <lineage>
        <taxon>Eukaryota</taxon>
        <taxon>Metazoa</taxon>
        <taxon>Chordata</taxon>
        <taxon>Craniata</taxon>
        <taxon>Vertebrata</taxon>
        <taxon>Euteleostomi</taxon>
        <taxon>Amphibia</taxon>
        <taxon>Batrachia</taxon>
        <taxon>Anura</taxon>
        <taxon>Pipoidea</taxon>
        <taxon>Pipidae</taxon>
        <taxon>Pipinae</taxon>
        <taxon>Hymenochirus</taxon>
    </lineage>
</organism>
<keyword evidence="7 11" id="KW-0472">Membrane</keyword>
<dbReference type="FunFam" id="1.20.1070.10:FF:000008">
    <property type="entry name" value="Olfactory receptor"/>
    <property type="match status" value="1"/>
</dbReference>
<feature type="transmembrane region" description="Helical" evidence="11">
    <location>
        <begin position="60"/>
        <end position="79"/>
    </location>
</feature>
<feature type="transmembrane region" description="Helical" evidence="11">
    <location>
        <begin position="236"/>
        <end position="261"/>
    </location>
</feature>
<name>A0A8T2JBX3_9PIPI</name>
<evidence type="ECO:0000256" key="2">
    <source>
        <dbReference type="ARBA" id="ARBA00022475"/>
    </source>
</evidence>
<dbReference type="Pfam" id="PF13853">
    <property type="entry name" value="7tm_4"/>
    <property type="match status" value="1"/>
</dbReference>
<dbReference type="GO" id="GO:0004984">
    <property type="term" value="F:olfactory receptor activity"/>
    <property type="evidence" value="ECO:0007669"/>
    <property type="project" value="InterPro"/>
</dbReference>
<feature type="transmembrane region" description="Helical" evidence="11">
    <location>
        <begin position="99"/>
        <end position="121"/>
    </location>
</feature>
<feature type="transmembrane region" description="Helical" evidence="11">
    <location>
        <begin position="141"/>
        <end position="164"/>
    </location>
</feature>